<reference evidence="2" key="1">
    <citation type="submission" date="2021-07" db="EMBL/GenBank/DDBJ databases">
        <title>Shinella sp. nov., a novel member of the genus Shinella from water.</title>
        <authorList>
            <person name="Deng Y."/>
        </authorList>
    </citation>
    <scope>NUCLEOTIDE SEQUENCE</scope>
    <source>
        <strain evidence="2">CPCC 100929</strain>
    </source>
</reference>
<name>A0ABT1R8Z5_9HYPH</name>
<proteinExistence type="predicted"/>
<sequence>MSAVHIAEPVETGAPVDRTPIEIALSEQLPPDVVAAFKALAEAIRAADNARAAYRLEEAEAAIFRDAASRKSEIARSEVEAYAGKLLEAEQRIEQARRVLKEAAACEGVSGNREAVEKATKDLAAYKILKDGTEALAIAAREKLEAAIRSAERTSNVGPLRTEVFRRGAAVTAAREALDNALAPLEEKWGDAVHKQFELAANMIAQAEHFRSARRGNGELSAAFEYRSEDGIIEYRGDQTLPISEFLTDGYLSRKYSCDRSRPIL</sequence>
<accession>A0ABT1R8Z5</accession>
<keyword evidence="1" id="KW-0175">Coiled coil</keyword>
<evidence type="ECO:0000313" key="3">
    <source>
        <dbReference type="Proteomes" id="UP000996601"/>
    </source>
</evidence>
<keyword evidence="3" id="KW-1185">Reference proteome</keyword>
<organism evidence="2 3">
    <name type="scientific">Shinella lacus</name>
    <dbReference type="NCBI Taxonomy" id="2654216"/>
    <lineage>
        <taxon>Bacteria</taxon>
        <taxon>Pseudomonadati</taxon>
        <taxon>Pseudomonadota</taxon>
        <taxon>Alphaproteobacteria</taxon>
        <taxon>Hyphomicrobiales</taxon>
        <taxon>Rhizobiaceae</taxon>
        <taxon>Shinella</taxon>
    </lineage>
</organism>
<protein>
    <submittedName>
        <fullName evidence="2">Uncharacterized protein</fullName>
    </submittedName>
</protein>
<feature type="coiled-coil region" evidence="1">
    <location>
        <begin position="40"/>
        <end position="106"/>
    </location>
</feature>
<dbReference type="RefSeq" id="WP_256118275.1">
    <property type="nucleotide sequence ID" value="NZ_WHSB02000005.1"/>
</dbReference>
<dbReference type="EMBL" id="WHSB02000005">
    <property type="protein sequence ID" value="MCQ4631657.1"/>
    <property type="molecule type" value="Genomic_DNA"/>
</dbReference>
<evidence type="ECO:0000256" key="1">
    <source>
        <dbReference type="SAM" id="Coils"/>
    </source>
</evidence>
<evidence type="ECO:0000313" key="2">
    <source>
        <dbReference type="EMBL" id="MCQ4631657.1"/>
    </source>
</evidence>
<comment type="caution">
    <text evidence="2">The sequence shown here is derived from an EMBL/GenBank/DDBJ whole genome shotgun (WGS) entry which is preliminary data.</text>
</comment>
<gene>
    <name evidence="2" type="ORF">GB927_016520</name>
</gene>
<dbReference type="Proteomes" id="UP000996601">
    <property type="component" value="Unassembled WGS sequence"/>
</dbReference>